<proteinExistence type="predicted"/>
<evidence type="ECO:0000256" key="5">
    <source>
        <dbReference type="SAM" id="MobiDB-lite"/>
    </source>
</evidence>
<evidence type="ECO:0000256" key="3">
    <source>
        <dbReference type="ARBA" id="ARBA00023163"/>
    </source>
</evidence>
<accession>A0A0L1IYR5</accession>
<reference evidence="8 9" key="1">
    <citation type="submission" date="2014-06" db="EMBL/GenBank/DDBJ databases">
        <title>The Genome of the Aflatoxigenic Filamentous Fungus Aspergillus nomius.</title>
        <authorList>
            <person name="Moore M.G."/>
            <person name="Shannon B.M."/>
            <person name="Brian M.M."/>
        </authorList>
    </citation>
    <scope>NUCLEOTIDE SEQUENCE [LARGE SCALE GENOMIC DNA]</scope>
    <source>
        <strain evidence="8 9">NRRL 13137</strain>
    </source>
</reference>
<evidence type="ECO:0000256" key="2">
    <source>
        <dbReference type="ARBA" id="ARBA00023125"/>
    </source>
</evidence>
<evidence type="ECO:0000256" key="1">
    <source>
        <dbReference type="ARBA" id="ARBA00023015"/>
    </source>
</evidence>
<dbReference type="Gene3D" id="1.10.10.60">
    <property type="entry name" value="Homeodomain-like"/>
    <property type="match status" value="3"/>
</dbReference>
<name>A0A0L1IYR5_ASPN3</name>
<dbReference type="RefSeq" id="XP_015405572.1">
    <property type="nucleotide sequence ID" value="XM_015551435.1"/>
</dbReference>
<keyword evidence="3" id="KW-0804">Transcription</keyword>
<sequence length="408" mass="46304">MSSRRPWSKAEDEMLITLIQRFGDRRGRDGKWNEISKRLSGRTNKDCRKRWFHSLDPSLRKGRWTKEEDETLLATYGRLGPAWKEIARLIPGRKDDQCAKRYNDILDPKVENRLRPWTLEEDQYLTAKVSQLGHQWSTIAAGLSGRPPLTCRNRWRRLEKDIPKAGDSSLSPDDSSSSVPILRWLDPAHPSSTSLDGALSSVLQYIQSVPDYPGLTPDTPAVGQRNGFVEDQSMTALTTLDSQTTTWVDVFDELQQQAPLASNYNAEAYCNGGKDLSVSSLASNSLSEPSPRNVEFTRQHQTSSGSMSNPYSLKNARQTRNSGASALVPDAESIQANMLEQMAMQSISLRNHHLENISVTGTIHYHHHFHHHHHYHHHSQIQWPNQRPTFTLFERESGYSGTGLTYFM</sequence>
<feature type="compositionally biased region" description="Low complexity" evidence="5">
    <location>
        <begin position="280"/>
        <end position="290"/>
    </location>
</feature>
<dbReference type="PROSITE" id="PS51294">
    <property type="entry name" value="HTH_MYB"/>
    <property type="match status" value="3"/>
</dbReference>
<keyword evidence="4" id="KW-0539">Nucleus</keyword>
<dbReference type="AlphaFoldDB" id="A0A0L1IYR5"/>
<dbReference type="InterPro" id="IPR017930">
    <property type="entry name" value="Myb_dom"/>
</dbReference>
<feature type="domain" description="Myb-like" evidence="6">
    <location>
        <begin position="1"/>
        <end position="55"/>
    </location>
</feature>
<dbReference type="InterPro" id="IPR051575">
    <property type="entry name" value="Myb-like_DNA-bd"/>
</dbReference>
<dbReference type="STRING" id="1509407.A0A0L1IYR5"/>
<dbReference type="PANTHER" id="PTHR46621:SF1">
    <property type="entry name" value="SNRNA-ACTIVATING PROTEIN COMPLEX SUBUNIT 4"/>
    <property type="match status" value="1"/>
</dbReference>
<dbReference type="PROSITE" id="PS50090">
    <property type="entry name" value="MYB_LIKE"/>
    <property type="match status" value="3"/>
</dbReference>
<gene>
    <name evidence="8" type="ORF">ANOM_006178</name>
</gene>
<keyword evidence="9" id="KW-1185">Reference proteome</keyword>
<dbReference type="SMART" id="SM00717">
    <property type="entry name" value="SANT"/>
    <property type="match status" value="3"/>
</dbReference>
<feature type="compositionally biased region" description="Polar residues" evidence="5">
    <location>
        <begin position="299"/>
        <end position="324"/>
    </location>
</feature>
<dbReference type="SUPFAM" id="SSF46689">
    <property type="entry name" value="Homeodomain-like"/>
    <property type="match status" value="2"/>
</dbReference>
<dbReference type="EMBL" id="JNOM01000196">
    <property type="protein sequence ID" value="KNG84649.1"/>
    <property type="molecule type" value="Genomic_DNA"/>
</dbReference>
<evidence type="ECO:0000259" key="7">
    <source>
        <dbReference type="PROSITE" id="PS51294"/>
    </source>
</evidence>
<evidence type="ECO:0008006" key="10">
    <source>
        <dbReference type="Google" id="ProtNLM"/>
    </source>
</evidence>
<feature type="domain" description="Myb-like" evidence="6">
    <location>
        <begin position="56"/>
        <end position="106"/>
    </location>
</feature>
<comment type="caution">
    <text evidence="8">The sequence shown here is derived from an EMBL/GenBank/DDBJ whole genome shotgun (WGS) entry which is preliminary data.</text>
</comment>
<dbReference type="Pfam" id="PF00249">
    <property type="entry name" value="Myb_DNA-binding"/>
    <property type="match status" value="1"/>
</dbReference>
<dbReference type="OrthoDB" id="2143914at2759"/>
<dbReference type="Proteomes" id="UP000037505">
    <property type="component" value="Unassembled WGS sequence"/>
</dbReference>
<dbReference type="InterPro" id="IPR009057">
    <property type="entry name" value="Homeodomain-like_sf"/>
</dbReference>
<dbReference type="PANTHER" id="PTHR46621">
    <property type="entry name" value="SNRNA-ACTIVATING PROTEIN COMPLEX SUBUNIT 4"/>
    <property type="match status" value="1"/>
</dbReference>
<evidence type="ECO:0000259" key="6">
    <source>
        <dbReference type="PROSITE" id="PS50090"/>
    </source>
</evidence>
<dbReference type="GO" id="GO:0019185">
    <property type="term" value="C:snRNA-activating protein complex"/>
    <property type="evidence" value="ECO:0007669"/>
    <property type="project" value="TreeGrafter"/>
</dbReference>
<dbReference type="GeneID" id="26807982"/>
<evidence type="ECO:0000256" key="4">
    <source>
        <dbReference type="ARBA" id="ARBA00023242"/>
    </source>
</evidence>
<evidence type="ECO:0000313" key="9">
    <source>
        <dbReference type="Proteomes" id="UP000037505"/>
    </source>
</evidence>
<feature type="domain" description="HTH myb-type" evidence="7">
    <location>
        <begin position="115"/>
        <end position="162"/>
    </location>
</feature>
<protein>
    <recommendedName>
        <fullName evidence="10">Myb-like DNA-binding domain protein</fullName>
    </recommendedName>
</protein>
<dbReference type="Pfam" id="PF13921">
    <property type="entry name" value="Myb_DNA-bind_6"/>
    <property type="match status" value="1"/>
</dbReference>
<keyword evidence="2" id="KW-0238">DNA-binding</keyword>
<dbReference type="GO" id="GO:0042795">
    <property type="term" value="P:snRNA transcription by RNA polymerase II"/>
    <property type="evidence" value="ECO:0007669"/>
    <property type="project" value="TreeGrafter"/>
</dbReference>
<organism evidence="8 9">
    <name type="scientific">Aspergillus nomiae NRRL (strain ATCC 15546 / NRRL 13137 / CBS 260.88 / M93)</name>
    <dbReference type="NCBI Taxonomy" id="1509407"/>
    <lineage>
        <taxon>Eukaryota</taxon>
        <taxon>Fungi</taxon>
        <taxon>Dikarya</taxon>
        <taxon>Ascomycota</taxon>
        <taxon>Pezizomycotina</taxon>
        <taxon>Eurotiomycetes</taxon>
        <taxon>Eurotiomycetidae</taxon>
        <taxon>Eurotiales</taxon>
        <taxon>Aspergillaceae</taxon>
        <taxon>Aspergillus</taxon>
        <taxon>Aspergillus subgen. Circumdati</taxon>
    </lineage>
</organism>
<dbReference type="GO" id="GO:0042796">
    <property type="term" value="P:snRNA transcription by RNA polymerase III"/>
    <property type="evidence" value="ECO:0007669"/>
    <property type="project" value="TreeGrafter"/>
</dbReference>
<feature type="domain" description="HTH myb-type" evidence="7">
    <location>
        <begin position="1"/>
        <end position="51"/>
    </location>
</feature>
<dbReference type="InterPro" id="IPR001005">
    <property type="entry name" value="SANT/Myb"/>
</dbReference>
<feature type="region of interest" description="Disordered" evidence="5">
    <location>
        <begin position="280"/>
        <end position="325"/>
    </location>
</feature>
<dbReference type="CDD" id="cd00167">
    <property type="entry name" value="SANT"/>
    <property type="match status" value="2"/>
</dbReference>
<keyword evidence="1" id="KW-0805">Transcription regulation</keyword>
<feature type="domain" description="HTH myb-type" evidence="7">
    <location>
        <begin position="56"/>
        <end position="110"/>
    </location>
</feature>
<evidence type="ECO:0000313" key="8">
    <source>
        <dbReference type="EMBL" id="KNG84649.1"/>
    </source>
</evidence>
<feature type="domain" description="Myb-like" evidence="6">
    <location>
        <begin position="109"/>
        <end position="159"/>
    </location>
</feature>
<dbReference type="GO" id="GO:0001006">
    <property type="term" value="F:RNA polymerase III type 3 promoter sequence-specific DNA binding"/>
    <property type="evidence" value="ECO:0007669"/>
    <property type="project" value="TreeGrafter"/>
</dbReference>
<dbReference type="GO" id="GO:0000978">
    <property type="term" value="F:RNA polymerase II cis-regulatory region sequence-specific DNA binding"/>
    <property type="evidence" value="ECO:0007669"/>
    <property type="project" value="TreeGrafter"/>
</dbReference>